<dbReference type="AlphaFoldDB" id="A0A559KCH2"/>
<proteinExistence type="predicted"/>
<accession>A0A559KCH2</accession>
<organism evidence="1 2">
    <name type="scientific">Paenibacillus cremeus</name>
    <dbReference type="NCBI Taxonomy" id="2163881"/>
    <lineage>
        <taxon>Bacteria</taxon>
        <taxon>Bacillati</taxon>
        <taxon>Bacillota</taxon>
        <taxon>Bacilli</taxon>
        <taxon>Bacillales</taxon>
        <taxon>Paenibacillaceae</taxon>
        <taxon>Paenibacillus</taxon>
    </lineage>
</organism>
<dbReference type="EMBL" id="VNJI01000011">
    <property type="protein sequence ID" value="TVY09824.1"/>
    <property type="molecule type" value="Genomic_DNA"/>
</dbReference>
<keyword evidence="2" id="KW-1185">Reference proteome</keyword>
<dbReference type="Proteomes" id="UP000317036">
    <property type="component" value="Unassembled WGS sequence"/>
</dbReference>
<reference evidence="1 2" key="1">
    <citation type="submission" date="2019-07" db="EMBL/GenBank/DDBJ databases">
        <authorList>
            <person name="Kim J."/>
        </authorList>
    </citation>
    <scope>NUCLEOTIDE SEQUENCE [LARGE SCALE GENOMIC DNA]</scope>
    <source>
        <strain evidence="1 2">JC52</strain>
    </source>
</reference>
<gene>
    <name evidence="1" type="ORF">FPZ49_10640</name>
</gene>
<comment type="caution">
    <text evidence="1">The sequence shown here is derived from an EMBL/GenBank/DDBJ whole genome shotgun (WGS) entry which is preliminary data.</text>
</comment>
<name>A0A559KCH2_9BACL</name>
<evidence type="ECO:0000313" key="1">
    <source>
        <dbReference type="EMBL" id="TVY09824.1"/>
    </source>
</evidence>
<evidence type="ECO:0000313" key="2">
    <source>
        <dbReference type="Proteomes" id="UP000317036"/>
    </source>
</evidence>
<protein>
    <submittedName>
        <fullName evidence="1">Uncharacterized protein</fullName>
    </submittedName>
</protein>
<dbReference type="RefSeq" id="WP_144846318.1">
    <property type="nucleotide sequence ID" value="NZ_VNJI01000011.1"/>
</dbReference>
<dbReference type="OrthoDB" id="2663708at2"/>
<sequence length="71" mass="8431">MQSFDEYVKEMIDKGYIAKDGKPLKCYHCESTNFDEKEYYLDGRFIVIEKVVTCKDCNIKVGQWSYGTWEI</sequence>